<dbReference type="PANTHER" id="PTHR47117:SF6">
    <property type="entry name" value="KINESIN-LIKE PROTEIN KIF16B"/>
    <property type="match status" value="1"/>
</dbReference>
<keyword evidence="6" id="KW-0493">Microtubule</keyword>
<dbReference type="GO" id="GO:0007018">
    <property type="term" value="P:microtubule-based movement"/>
    <property type="evidence" value="ECO:0007669"/>
    <property type="project" value="InterPro"/>
</dbReference>
<accession>A0A553MS90</accession>
<dbReference type="STRING" id="623744.A0A553MS90"/>
<dbReference type="EMBL" id="SRMA01027298">
    <property type="protein sequence ID" value="TRY56040.1"/>
    <property type="molecule type" value="Genomic_DNA"/>
</dbReference>
<organism evidence="8 9">
    <name type="scientific">Danionella cerebrum</name>
    <dbReference type="NCBI Taxonomy" id="2873325"/>
    <lineage>
        <taxon>Eukaryota</taxon>
        <taxon>Metazoa</taxon>
        <taxon>Chordata</taxon>
        <taxon>Craniata</taxon>
        <taxon>Vertebrata</taxon>
        <taxon>Euteleostomi</taxon>
        <taxon>Actinopterygii</taxon>
        <taxon>Neopterygii</taxon>
        <taxon>Teleostei</taxon>
        <taxon>Ostariophysi</taxon>
        <taxon>Cypriniformes</taxon>
        <taxon>Danionidae</taxon>
        <taxon>Danioninae</taxon>
        <taxon>Danionella</taxon>
    </lineage>
</organism>
<keyword evidence="2 5" id="KW-0067">ATP-binding</keyword>
<evidence type="ECO:0000256" key="5">
    <source>
        <dbReference type="PROSITE-ProRule" id="PRU00283"/>
    </source>
</evidence>
<dbReference type="PROSITE" id="PS50067">
    <property type="entry name" value="KINESIN_MOTOR_2"/>
    <property type="match status" value="1"/>
</dbReference>
<evidence type="ECO:0000256" key="3">
    <source>
        <dbReference type="ARBA" id="ARBA00023054"/>
    </source>
</evidence>
<dbReference type="Gene3D" id="3.40.850.10">
    <property type="entry name" value="Kinesin motor domain"/>
    <property type="match status" value="1"/>
</dbReference>
<dbReference type="GO" id="GO:0005524">
    <property type="term" value="F:ATP binding"/>
    <property type="evidence" value="ECO:0007669"/>
    <property type="project" value="UniProtKB-UniRule"/>
</dbReference>
<dbReference type="PROSITE" id="PS00411">
    <property type="entry name" value="KINESIN_MOTOR_1"/>
    <property type="match status" value="1"/>
</dbReference>
<dbReference type="PANTHER" id="PTHR47117">
    <property type="entry name" value="STAR-RELATED LIPID TRANSFER PROTEIN 9"/>
    <property type="match status" value="1"/>
</dbReference>
<keyword evidence="1 5" id="KW-0547">Nucleotide-binding</keyword>
<dbReference type="PRINTS" id="PR00380">
    <property type="entry name" value="KINESINHEAVY"/>
</dbReference>
<dbReference type="FunFam" id="3.40.850.10:FF:000021">
    <property type="entry name" value="kinesin-like protein KIF16B isoform X1"/>
    <property type="match status" value="1"/>
</dbReference>
<evidence type="ECO:0000313" key="8">
    <source>
        <dbReference type="EMBL" id="TRY56040.1"/>
    </source>
</evidence>
<proteinExistence type="inferred from homology"/>
<dbReference type="AlphaFoldDB" id="A0A553MS90"/>
<keyword evidence="3" id="KW-0175">Coiled coil</keyword>
<dbReference type="SMART" id="SM00129">
    <property type="entry name" value="KISc"/>
    <property type="match status" value="1"/>
</dbReference>
<comment type="similarity">
    <text evidence="5 6">Belongs to the TRAFAC class myosin-kinesin ATPase superfamily. Kinesin family.</text>
</comment>
<dbReference type="InterPro" id="IPR027417">
    <property type="entry name" value="P-loop_NTPase"/>
</dbReference>
<keyword evidence="9" id="KW-1185">Reference proteome</keyword>
<feature type="binding site" evidence="5">
    <location>
        <begin position="101"/>
        <end position="108"/>
    </location>
    <ligand>
        <name>ATP</name>
        <dbReference type="ChEBI" id="CHEBI:30616"/>
    </ligand>
</feature>
<dbReference type="GO" id="GO:0048731">
    <property type="term" value="P:system development"/>
    <property type="evidence" value="ECO:0007669"/>
    <property type="project" value="UniProtKB-ARBA"/>
</dbReference>
<dbReference type="InterPro" id="IPR001752">
    <property type="entry name" value="Kinesin_motor_dom"/>
</dbReference>
<comment type="caution">
    <text evidence="8">The sequence shown here is derived from an EMBL/GenBank/DDBJ whole genome shotgun (WGS) entry which is preliminary data.</text>
</comment>
<dbReference type="OrthoDB" id="3176171at2759"/>
<keyword evidence="4 5" id="KW-0505">Motor protein</keyword>
<protein>
    <recommendedName>
        <fullName evidence="6">Kinesin-like protein</fullName>
    </recommendedName>
</protein>
<dbReference type="GO" id="GO:0003777">
    <property type="term" value="F:microtubule motor activity"/>
    <property type="evidence" value="ECO:0007669"/>
    <property type="project" value="InterPro"/>
</dbReference>
<feature type="domain" description="Kinesin motor" evidence="7">
    <location>
        <begin position="3"/>
        <end position="349"/>
    </location>
</feature>
<evidence type="ECO:0000256" key="6">
    <source>
        <dbReference type="RuleBase" id="RU000394"/>
    </source>
</evidence>
<dbReference type="SUPFAM" id="SSF52540">
    <property type="entry name" value="P-loop containing nucleoside triphosphate hydrolases"/>
    <property type="match status" value="1"/>
</dbReference>
<name>A0A553MS90_9TELE</name>
<dbReference type="InterPro" id="IPR019821">
    <property type="entry name" value="Kinesin_motor_CS"/>
</dbReference>
<sequence length="385" mass="42371">MASVRVAVRVRPLSQREKDRSAKTIIQIDGHTTTLFKKKDICLSGEPSGKLGKSFRFDFSYDSMDITNPNCVTQDKVFEDLGIEVLQAAFEGYNASVFAYGQTGSGKSYTMMGSPSNYGLTPRISGGLFDHIDGESQKGKTSFQMEIRERFPLESHRGGRTDCSVLMRRPLWQLDSSDGYSLSRHKVQSFTQVNQLLLEGNSRRATAFTAMNHVSSRSHAIFTIHFKKAMFDAELPSETVSKVHLIDLAGSERADASTTAGMRLKEGANINRSLVTLGIIISSLADLSVCSGMRKPSFIPYRDSVLTWLLKDSLGGNSKTIMIATISPADVNYSETLSTLRFANRAKNIVNKPTVNEDCNVKIIRELRAEIGCLKALLSVGSLVS</sequence>
<gene>
    <name evidence="8" type="ORF">DNTS_013865</name>
</gene>
<evidence type="ECO:0000313" key="9">
    <source>
        <dbReference type="Proteomes" id="UP000316079"/>
    </source>
</evidence>
<evidence type="ECO:0000256" key="1">
    <source>
        <dbReference type="ARBA" id="ARBA00022741"/>
    </source>
</evidence>
<evidence type="ECO:0000256" key="2">
    <source>
        <dbReference type="ARBA" id="ARBA00022840"/>
    </source>
</evidence>
<dbReference type="Proteomes" id="UP000316079">
    <property type="component" value="Unassembled WGS sequence"/>
</dbReference>
<dbReference type="GO" id="GO:0005874">
    <property type="term" value="C:microtubule"/>
    <property type="evidence" value="ECO:0007669"/>
    <property type="project" value="UniProtKB-KW"/>
</dbReference>
<dbReference type="GO" id="GO:0008017">
    <property type="term" value="F:microtubule binding"/>
    <property type="evidence" value="ECO:0007669"/>
    <property type="project" value="InterPro"/>
</dbReference>
<dbReference type="InterPro" id="IPR036961">
    <property type="entry name" value="Kinesin_motor_dom_sf"/>
</dbReference>
<reference evidence="8 9" key="1">
    <citation type="journal article" date="2019" name="Sci. Data">
        <title>Hybrid genome assembly and annotation of Danionella translucida.</title>
        <authorList>
            <person name="Kadobianskyi M."/>
            <person name="Schulze L."/>
            <person name="Schuelke M."/>
            <person name="Judkewitz B."/>
        </authorList>
    </citation>
    <scope>NUCLEOTIDE SEQUENCE [LARGE SCALE GENOMIC DNA]</scope>
    <source>
        <strain evidence="8 9">Bolton</strain>
    </source>
</reference>
<evidence type="ECO:0000259" key="7">
    <source>
        <dbReference type="PROSITE" id="PS50067"/>
    </source>
</evidence>
<evidence type="ECO:0000256" key="4">
    <source>
        <dbReference type="ARBA" id="ARBA00023175"/>
    </source>
</evidence>
<dbReference type="Pfam" id="PF00225">
    <property type="entry name" value="Kinesin"/>
    <property type="match status" value="2"/>
</dbReference>